<name>A0ABD0KZV2_9CAEN</name>
<feature type="region of interest" description="Disordered" evidence="1">
    <location>
        <begin position="70"/>
        <end position="98"/>
    </location>
</feature>
<comment type="caution">
    <text evidence="2">The sequence shown here is derived from an EMBL/GenBank/DDBJ whole genome shotgun (WGS) entry which is preliminary data.</text>
</comment>
<dbReference type="AlphaFoldDB" id="A0ABD0KZV2"/>
<evidence type="ECO:0000256" key="1">
    <source>
        <dbReference type="SAM" id="MobiDB-lite"/>
    </source>
</evidence>
<organism evidence="2 3">
    <name type="scientific">Batillaria attramentaria</name>
    <dbReference type="NCBI Taxonomy" id="370345"/>
    <lineage>
        <taxon>Eukaryota</taxon>
        <taxon>Metazoa</taxon>
        <taxon>Spiralia</taxon>
        <taxon>Lophotrochozoa</taxon>
        <taxon>Mollusca</taxon>
        <taxon>Gastropoda</taxon>
        <taxon>Caenogastropoda</taxon>
        <taxon>Sorbeoconcha</taxon>
        <taxon>Cerithioidea</taxon>
        <taxon>Batillariidae</taxon>
        <taxon>Batillaria</taxon>
    </lineage>
</organism>
<dbReference type="EMBL" id="JACVVK020000100">
    <property type="protein sequence ID" value="KAK7492697.1"/>
    <property type="molecule type" value="Genomic_DNA"/>
</dbReference>
<evidence type="ECO:0000313" key="3">
    <source>
        <dbReference type="Proteomes" id="UP001519460"/>
    </source>
</evidence>
<gene>
    <name evidence="2" type="ORF">BaRGS_00016002</name>
</gene>
<accession>A0ABD0KZV2</accession>
<dbReference type="Proteomes" id="UP001519460">
    <property type="component" value="Unassembled WGS sequence"/>
</dbReference>
<proteinExistence type="predicted"/>
<feature type="compositionally biased region" description="Polar residues" evidence="1">
    <location>
        <begin position="78"/>
        <end position="96"/>
    </location>
</feature>
<sequence length="128" mass="13821">MQEVETRAAGTPPSYAAGNKEPCVAHAAVQNKLGNKQTPTRRVGCYKHLYPSSVDIQNDLTPTCLARVHAPTPGRGVTDQNCPLSWGERSSGSLSNRPLEERDARISAYSNKAIHDYFLPLGGAILCT</sequence>
<reference evidence="2 3" key="1">
    <citation type="journal article" date="2023" name="Sci. Data">
        <title>Genome assembly of the Korean intertidal mud-creeper Batillaria attramentaria.</title>
        <authorList>
            <person name="Patra A.K."/>
            <person name="Ho P.T."/>
            <person name="Jun S."/>
            <person name="Lee S.J."/>
            <person name="Kim Y."/>
            <person name="Won Y.J."/>
        </authorList>
    </citation>
    <scope>NUCLEOTIDE SEQUENCE [LARGE SCALE GENOMIC DNA]</scope>
    <source>
        <strain evidence="2">Wonlab-2016</strain>
    </source>
</reference>
<keyword evidence="3" id="KW-1185">Reference proteome</keyword>
<protein>
    <submittedName>
        <fullName evidence="2">Uncharacterized protein</fullName>
    </submittedName>
</protein>
<evidence type="ECO:0000313" key="2">
    <source>
        <dbReference type="EMBL" id="KAK7492697.1"/>
    </source>
</evidence>